<dbReference type="OrthoDB" id="6132182at2759"/>
<dbReference type="AlphaFoldDB" id="A0A6A6DL43"/>
<organism evidence="2 3">
    <name type="scientific">Zopfia rhizophila CBS 207.26</name>
    <dbReference type="NCBI Taxonomy" id="1314779"/>
    <lineage>
        <taxon>Eukaryota</taxon>
        <taxon>Fungi</taxon>
        <taxon>Dikarya</taxon>
        <taxon>Ascomycota</taxon>
        <taxon>Pezizomycotina</taxon>
        <taxon>Dothideomycetes</taxon>
        <taxon>Dothideomycetes incertae sedis</taxon>
        <taxon>Zopfiaceae</taxon>
        <taxon>Zopfia</taxon>
    </lineage>
</organism>
<name>A0A6A6DL43_9PEZI</name>
<dbReference type="GO" id="GO:0016491">
    <property type="term" value="F:oxidoreductase activity"/>
    <property type="evidence" value="ECO:0007669"/>
    <property type="project" value="InterPro"/>
</dbReference>
<dbReference type="Pfam" id="PF00264">
    <property type="entry name" value="Tyrosinase"/>
    <property type="match status" value="1"/>
</dbReference>
<dbReference type="EMBL" id="ML994676">
    <property type="protein sequence ID" value="KAF2178296.1"/>
    <property type="molecule type" value="Genomic_DNA"/>
</dbReference>
<keyword evidence="3" id="KW-1185">Reference proteome</keyword>
<dbReference type="InterPro" id="IPR008922">
    <property type="entry name" value="Di-copper_centre_dom_sf"/>
</dbReference>
<evidence type="ECO:0000259" key="1">
    <source>
        <dbReference type="Pfam" id="PF00264"/>
    </source>
</evidence>
<accession>A0A6A6DL43</accession>
<evidence type="ECO:0000313" key="3">
    <source>
        <dbReference type="Proteomes" id="UP000800200"/>
    </source>
</evidence>
<gene>
    <name evidence="2" type="ORF">K469DRAFT_718394</name>
</gene>
<protein>
    <recommendedName>
        <fullName evidence="1">Tyrosinase copper-binding domain-containing protein</fullName>
    </recommendedName>
</protein>
<dbReference type="InterPro" id="IPR002227">
    <property type="entry name" value="Tyrosinase_Cu-bd"/>
</dbReference>
<sequence length="75" mass="8555">MHSWHRVIVAWYEQALRDSCGYGGAQPYWDWTLDTNIPTFARSSVFNAVHGFGDNGAYTSTTHDTNVRLHIPEKT</sequence>
<reference evidence="2" key="1">
    <citation type="journal article" date="2020" name="Stud. Mycol.">
        <title>101 Dothideomycetes genomes: a test case for predicting lifestyles and emergence of pathogens.</title>
        <authorList>
            <person name="Haridas S."/>
            <person name="Albert R."/>
            <person name="Binder M."/>
            <person name="Bloem J."/>
            <person name="Labutti K."/>
            <person name="Salamov A."/>
            <person name="Andreopoulos B."/>
            <person name="Baker S."/>
            <person name="Barry K."/>
            <person name="Bills G."/>
            <person name="Bluhm B."/>
            <person name="Cannon C."/>
            <person name="Castanera R."/>
            <person name="Culley D."/>
            <person name="Daum C."/>
            <person name="Ezra D."/>
            <person name="Gonzalez J."/>
            <person name="Henrissat B."/>
            <person name="Kuo A."/>
            <person name="Liang C."/>
            <person name="Lipzen A."/>
            <person name="Lutzoni F."/>
            <person name="Magnuson J."/>
            <person name="Mondo S."/>
            <person name="Nolan M."/>
            <person name="Ohm R."/>
            <person name="Pangilinan J."/>
            <person name="Park H.-J."/>
            <person name="Ramirez L."/>
            <person name="Alfaro M."/>
            <person name="Sun H."/>
            <person name="Tritt A."/>
            <person name="Yoshinaga Y."/>
            <person name="Zwiers L.-H."/>
            <person name="Turgeon B."/>
            <person name="Goodwin S."/>
            <person name="Spatafora J."/>
            <person name="Crous P."/>
            <person name="Grigoriev I."/>
        </authorList>
    </citation>
    <scope>NUCLEOTIDE SEQUENCE</scope>
    <source>
        <strain evidence="2">CBS 207.26</strain>
    </source>
</reference>
<dbReference type="SUPFAM" id="SSF48056">
    <property type="entry name" value="Di-copper centre-containing domain"/>
    <property type="match status" value="1"/>
</dbReference>
<proteinExistence type="predicted"/>
<feature type="domain" description="Tyrosinase copper-binding" evidence="1">
    <location>
        <begin position="3"/>
        <end position="65"/>
    </location>
</feature>
<dbReference type="Proteomes" id="UP000800200">
    <property type="component" value="Unassembled WGS sequence"/>
</dbReference>
<dbReference type="Gene3D" id="1.10.1280.10">
    <property type="entry name" value="Di-copper center containing domain from catechol oxidase"/>
    <property type="match status" value="1"/>
</dbReference>
<evidence type="ECO:0000313" key="2">
    <source>
        <dbReference type="EMBL" id="KAF2178296.1"/>
    </source>
</evidence>